<dbReference type="RefSeq" id="WP_136642183.1">
    <property type="nucleotide sequence ID" value="NZ_QYRT01000017.1"/>
</dbReference>
<evidence type="ECO:0000313" key="3">
    <source>
        <dbReference type="Proteomes" id="UP000306192"/>
    </source>
</evidence>
<accession>A0A4V4RF07</accession>
<protein>
    <submittedName>
        <fullName evidence="2">DUF3846 domain-containing protein</fullName>
    </submittedName>
</protein>
<keyword evidence="3" id="KW-1185">Reference proteome</keyword>
<proteinExistence type="predicted"/>
<evidence type="ECO:0000313" key="2">
    <source>
        <dbReference type="EMBL" id="TIH36134.1"/>
    </source>
</evidence>
<evidence type="ECO:0000259" key="1">
    <source>
        <dbReference type="Pfam" id="PF12957"/>
    </source>
</evidence>
<comment type="caution">
    <text evidence="2">The sequence shown here is derived from an EMBL/GenBank/DDBJ whole genome shotgun (WGS) entry which is preliminary data.</text>
</comment>
<dbReference type="InterPro" id="IPR024559">
    <property type="entry name" value="DUF3846"/>
</dbReference>
<dbReference type="EMBL" id="QYRT01000017">
    <property type="protein sequence ID" value="TIH36134.1"/>
    <property type="molecule type" value="Genomic_DNA"/>
</dbReference>
<sequence length="130" mass="13887">MLYGIRLSLDGDLARIEIDDSTVTARLSGITQSISVDVFDAVGLPEGIDVFVDDEGLYRSSLNIELSVIARSNGIDGVLFGAGLFLGHASDGESVSLTDEQINIIIGWRMQYRPAAEYTALLAPALLGNI</sequence>
<organism evidence="2 3">
    <name type="scientific">Subtercola vilae</name>
    <dbReference type="NCBI Taxonomy" id="2056433"/>
    <lineage>
        <taxon>Bacteria</taxon>
        <taxon>Bacillati</taxon>
        <taxon>Actinomycetota</taxon>
        <taxon>Actinomycetes</taxon>
        <taxon>Micrococcales</taxon>
        <taxon>Microbacteriaceae</taxon>
        <taxon>Subtercola</taxon>
    </lineage>
</organism>
<dbReference type="Proteomes" id="UP000306192">
    <property type="component" value="Unassembled WGS sequence"/>
</dbReference>
<name>A0A4V4RF07_9MICO</name>
<dbReference type="OrthoDB" id="5121495at2"/>
<reference evidence="2 3" key="1">
    <citation type="journal article" date="2019" name="Microorganisms">
        <title>Systematic Affiliation and Genome Analysis of Subtercola vilae DB165(T) with Particular Emphasis on Cold Adaptation of an Isolate from a High-Altitude Cold Volcano Lake.</title>
        <authorList>
            <person name="Villalobos A.S."/>
            <person name="Wiese J."/>
            <person name="Imhoff J.F."/>
            <person name="Dorador C."/>
            <person name="Keller A."/>
            <person name="Hentschel U."/>
        </authorList>
    </citation>
    <scope>NUCLEOTIDE SEQUENCE [LARGE SCALE GENOMIC DNA]</scope>
    <source>
        <strain evidence="2 3">DB165</strain>
    </source>
</reference>
<dbReference type="AlphaFoldDB" id="A0A4V4RF07"/>
<feature type="domain" description="DUF3846" evidence="1">
    <location>
        <begin position="15"/>
        <end position="104"/>
    </location>
</feature>
<dbReference type="Pfam" id="PF12957">
    <property type="entry name" value="DUF3846"/>
    <property type="match status" value="1"/>
</dbReference>
<gene>
    <name evidence="2" type="ORF">D4765_10110</name>
</gene>